<dbReference type="Proteomes" id="UP001183176">
    <property type="component" value="Unassembled WGS sequence"/>
</dbReference>
<proteinExistence type="predicted"/>
<keyword evidence="4" id="KW-0804">Transcription</keyword>
<dbReference type="CDD" id="cd06267">
    <property type="entry name" value="PBP1_LacI_sugar_binding-like"/>
    <property type="match status" value="1"/>
</dbReference>
<comment type="caution">
    <text evidence="6">The sequence shown here is derived from an EMBL/GenBank/DDBJ whole genome shotgun (WGS) entry which is preliminary data.</text>
</comment>
<evidence type="ECO:0000313" key="6">
    <source>
        <dbReference type="EMBL" id="MDT0261595.1"/>
    </source>
</evidence>
<protein>
    <submittedName>
        <fullName evidence="6">LacI family DNA-binding transcriptional regulator</fullName>
    </submittedName>
</protein>
<sequence length="337" mass="35990">MARTAGVSMSTVSHVINGTRVVEPTTLQRVNDAIKTTGYRHNRLARALARGAGTQSVGVALSAQSNPYLADLVMPIEASLTDHGSLMLLGETHEDAAKEYRLVNALLDRRVDGIILAPTPGAGEQTLPMLAKSGLPVVLLDRLVDAANFDQVGSDNTEPMAGIVDHLAGHGHTRIALIAGIPGLSTSGERREGYLRGLERNGITPIPGLVAEGGSSAGEAGRAMEQLWRRHPRPTAIIPANNYMTVGVLKWLRQARISVPDDVALAGFDDFEWSDLIDPPLTAVAQNWITIGQRAIEMLTDRMAAPDRPPRTERIVASLMVRQSCGCGSDDVPARGI</sequence>
<evidence type="ECO:0000259" key="5">
    <source>
        <dbReference type="PROSITE" id="PS50932"/>
    </source>
</evidence>
<dbReference type="SUPFAM" id="SSF53822">
    <property type="entry name" value="Periplasmic binding protein-like I"/>
    <property type="match status" value="1"/>
</dbReference>
<dbReference type="SUPFAM" id="SSF47413">
    <property type="entry name" value="lambda repressor-like DNA-binding domains"/>
    <property type="match status" value="1"/>
</dbReference>
<keyword evidence="2" id="KW-0805">Transcription regulation</keyword>
<dbReference type="PANTHER" id="PTHR30146">
    <property type="entry name" value="LACI-RELATED TRANSCRIPTIONAL REPRESSOR"/>
    <property type="match status" value="1"/>
</dbReference>
<dbReference type="SMART" id="SM00354">
    <property type="entry name" value="HTH_LACI"/>
    <property type="match status" value="1"/>
</dbReference>
<dbReference type="Gene3D" id="3.40.50.2300">
    <property type="match status" value="2"/>
</dbReference>
<reference evidence="7" key="1">
    <citation type="submission" date="2023-07" db="EMBL/GenBank/DDBJ databases">
        <title>30 novel species of actinomycetes from the DSMZ collection.</title>
        <authorList>
            <person name="Nouioui I."/>
        </authorList>
    </citation>
    <scope>NUCLEOTIDE SEQUENCE [LARGE SCALE GENOMIC DNA]</scope>
    <source>
        <strain evidence="7">DSM 44399</strain>
    </source>
</reference>
<dbReference type="PANTHER" id="PTHR30146:SF148">
    <property type="entry name" value="HTH-TYPE TRANSCRIPTIONAL REPRESSOR PURR-RELATED"/>
    <property type="match status" value="1"/>
</dbReference>
<dbReference type="GO" id="GO:0003677">
    <property type="term" value="F:DNA binding"/>
    <property type="evidence" value="ECO:0007669"/>
    <property type="project" value="UniProtKB-KW"/>
</dbReference>
<evidence type="ECO:0000256" key="3">
    <source>
        <dbReference type="ARBA" id="ARBA00023125"/>
    </source>
</evidence>
<dbReference type="CDD" id="cd01392">
    <property type="entry name" value="HTH_LacI"/>
    <property type="match status" value="1"/>
</dbReference>
<feature type="domain" description="HTH lacI-type" evidence="5">
    <location>
        <begin position="1"/>
        <end position="50"/>
    </location>
</feature>
<keyword evidence="3 6" id="KW-0238">DNA-binding</keyword>
<organism evidence="6 7">
    <name type="scientific">Jatrophihabitans lederbergiae</name>
    <dbReference type="NCBI Taxonomy" id="3075547"/>
    <lineage>
        <taxon>Bacteria</taxon>
        <taxon>Bacillati</taxon>
        <taxon>Actinomycetota</taxon>
        <taxon>Actinomycetes</taxon>
        <taxon>Jatrophihabitantales</taxon>
        <taxon>Jatrophihabitantaceae</taxon>
        <taxon>Jatrophihabitans</taxon>
    </lineage>
</organism>
<gene>
    <name evidence="6" type="ORF">RM423_09340</name>
</gene>
<keyword evidence="1" id="KW-0678">Repressor</keyword>
<accession>A0ABU2J9D0</accession>
<dbReference type="InterPro" id="IPR028082">
    <property type="entry name" value="Peripla_BP_I"/>
</dbReference>
<evidence type="ECO:0000313" key="7">
    <source>
        <dbReference type="Proteomes" id="UP001183176"/>
    </source>
</evidence>
<evidence type="ECO:0000256" key="4">
    <source>
        <dbReference type="ARBA" id="ARBA00023163"/>
    </source>
</evidence>
<name>A0ABU2J9D0_9ACTN</name>
<dbReference type="InterPro" id="IPR046335">
    <property type="entry name" value="LacI/GalR-like_sensor"/>
</dbReference>
<dbReference type="InterPro" id="IPR010982">
    <property type="entry name" value="Lambda_DNA-bd_dom_sf"/>
</dbReference>
<evidence type="ECO:0000256" key="1">
    <source>
        <dbReference type="ARBA" id="ARBA00022491"/>
    </source>
</evidence>
<evidence type="ECO:0000256" key="2">
    <source>
        <dbReference type="ARBA" id="ARBA00023015"/>
    </source>
</evidence>
<dbReference type="PROSITE" id="PS50932">
    <property type="entry name" value="HTH_LACI_2"/>
    <property type="match status" value="1"/>
</dbReference>
<dbReference type="EMBL" id="JAVREH010000009">
    <property type="protein sequence ID" value="MDT0261595.1"/>
    <property type="molecule type" value="Genomic_DNA"/>
</dbReference>
<dbReference type="InterPro" id="IPR000843">
    <property type="entry name" value="HTH_LacI"/>
</dbReference>
<dbReference type="Pfam" id="PF13377">
    <property type="entry name" value="Peripla_BP_3"/>
    <property type="match status" value="1"/>
</dbReference>
<keyword evidence="7" id="KW-1185">Reference proteome</keyword>
<dbReference type="Pfam" id="PF00356">
    <property type="entry name" value="LacI"/>
    <property type="match status" value="1"/>
</dbReference>
<dbReference type="Gene3D" id="1.10.260.40">
    <property type="entry name" value="lambda repressor-like DNA-binding domains"/>
    <property type="match status" value="1"/>
</dbReference>